<sequence>MNVIRLFENKVPPFERLEIQPMFKAALKRLIEVISACTGHLRSMQIKPYLIYQQQYVRVLFVGDVGRFNLTINIAGHTQFPDFSAPRLRFYMAVVDEMEAYYLVDLLHNTLLSDSFSNDQPVSISPLSPISVHNTVDSWLGAGKC</sequence>
<dbReference type="AlphaFoldDB" id="A0A0A2XMV8"/>
<gene>
    <name evidence="1" type="ORF">P375_05825</name>
</gene>
<accession>A0A0A2XMV8</accession>
<dbReference type="EMBL" id="JPXY01000024">
    <property type="protein sequence ID" value="KGQ32312.1"/>
    <property type="molecule type" value="Genomic_DNA"/>
</dbReference>
<organism evidence="1 2">
    <name type="scientific">Gallibacterium genomosp. 2</name>
    <dbReference type="NCBI Taxonomy" id="155517"/>
    <lineage>
        <taxon>Bacteria</taxon>
        <taxon>Pseudomonadati</taxon>
        <taxon>Pseudomonadota</taxon>
        <taxon>Gammaproteobacteria</taxon>
        <taxon>Pasteurellales</taxon>
        <taxon>Pasteurellaceae</taxon>
        <taxon>Gallibacterium</taxon>
    </lineage>
</organism>
<protein>
    <submittedName>
        <fullName evidence="1">Uncharacterized protein</fullName>
    </submittedName>
</protein>
<proteinExistence type="predicted"/>
<name>A0A0A2XMV8_9PAST</name>
<evidence type="ECO:0000313" key="2">
    <source>
        <dbReference type="Proteomes" id="UP000030418"/>
    </source>
</evidence>
<dbReference type="RefSeq" id="WP_039135390.1">
    <property type="nucleotide sequence ID" value="NZ_JPXY01000024.1"/>
</dbReference>
<comment type="caution">
    <text evidence="1">The sequence shown here is derived from an EMBL/GenBank/DDBJ whole genome shotgun (WGS) entry which is preliminary data.</text>
</comment>
<reference evidence="1 2" key="1">
    <citation type="submission" date="2014-08" db="EMBL/GenBank/DDBJ databases">
        <title>Chaperone-usher fimbriae in a diverse selection of Gallibacterium genomes.</title>
        <authorList>
            <person name="Kudirkiene E."/>
            <person name="Bager R.J."/>
            <person name="Johnson T.J."/>
            <person name="Bojesen A.M."/>
        </authorList>
    </citation>
    <scope>NUCLEOTIDE SEQUENCE [LARGE SCALE GENOMIC DNA]</scope>
    <source>
        <strain evidence="1 2">CCM5976</strain>
    </source>
</reference>
<evidence type="ECO:0000313" key="1">
    <source>
        <dbReference type="EMBL" id="KGQ32312.1"/>
    </source>
</evidence>
<keyword evidence="2" id="KW-1185">Reference proteome</keyword>
<dbReference type="Proteomes" id="UP000030418">
    <property type="component" value="Unassembled WGS sequence"/>
</dbReference>